<proteinExistence type="inferred from homology"/>
<evidence type="ECO:0000256" key="2">
    <source>
        <dbReference type="ARBA" id="ARBA00006367"/>
    </source>
</evidence>
<dbReference type="GO" id="GO:0031640">
    <property type="term" value="P:killing of cells of another organism"/>
    <property type="evidence" value="ECO:0007669"/>
    <property type="project" value="UniProtKB-KW"/>
</dbReference>
<evidence type="ECO:0000256" key="5">
    <source>
        <dbReference type="ARBA" id="ARBA00022735"/>
    </source>
</evidence>
<dbReference type="AlphaFoldDB" id="A0A7T1B078"/>
<keyword evidence="4" id="KW-0800">Toxin</keyword>
<dbReference type="KEGG" id="sllo:ISP08_00945"/>
<dbReference type="RefSeq" id="WP_048794295.1">
    <property type="nucleotide sequence ID" value="NZ_CP064056.1"/>
</dbReference>
<evidence type="ECO:0000256" key="4">
    <source>
        <dbReference type="ARBA" id="ARBA00022656"/>
    </source>
</evidence>
<dbReference type="GO" id="GO:0090729">
    <property type="term" value="F:toxin activity"/>
    <property type="evidence" value="ECO:0007669"/>
    <property type="project" value="UniProtKB-KW"/>
</dbReference>
<name>A0A7T1B078_9STAP</name>
<dbReference type="Proteomes" id="UP000594455">
    <property type="component" value="Chromosome"/>
</dbReference>
<keyword evidence="6" id="KW-0204">Cytolysis</keyword>
<evidence type="ECO:0000256" key="7">
    <source>
        <dbReference type="ARBA" id="ARBA00023026"/>
    </source>
</evidence>
<keyword evidence="9" id="KW-1185">Reference proteome</keyword>
<evidence type="ECO:0000256" key="3">
    <source>
        <dbReference type="ARBA" id="ARBA00022525"/>
    </source>
</evidence>
<gene>
    <name evidence="8" type="ORF">ISP08_00945</name>
</gene>
<sequence>MSGIVEAISNAVKSGLGHDWVTMGTSIADAVAKGVDAIAGLIG</sequence>
<protein>
    <submittedName>
        <fullName evidence="8">Beta-class phenol-soluble modulin</fullName>
    </submittedName>
</protein>
<keyword evidence="5" id="KW-0354">Hemolysis</keyword>
<reference evidence="8 9" key="1">
    <citation type="submission" date="2020-10" db="EMBL/GenBank/DDBJ databases">
        <title>Closed genome sequences of Staphylococcus lloydii sp. nov. and Staphylococcus durrellii sp. nov. Isolated from Captive Fruit Bats (Pteropus livingstonii).</title>
        <authorList>
            <person name="Fountain K."/>
        </authorList>
    </citation>
    <scope>NUCLEOTIDE SEQUENCE [LARGE SCALE GENOMIC DNA]</scope>
    <source>
        <strain evidence="8 9">23_2_7_LY</strain>
    </source>
</reference>
<accession>A0A7T1B078</accession>
<dbReference type="Pfam" id="PF05480">
    <property type="entry name" value="PSMbeta"/>
    <property type="match status" value="1"/>
</dbReference>
<comment type="similarity">
    <text evidence="2">Belongs to the staphylococcal hemolytic protein family.</text>
</comment>
<keyword evidence="3" id="KW-0964">Secreted</keyword>
<dbReference type="EMBL" id="CP064056">
    <property type="protein sequence ID" value="QPM75333.1"/>
    <property type="molecule type" value="Genomic_DNA"/>
</dbReference>
<evidence type="ECO:0000313" key="9">
    <source>
        <dbReference type="Proteomes" id="UP000594455"/>
    </source>
</evidence>
<dbReference type="InterPro" id="IPR008846">
    <property type="entry name" value="PSMbeta"/>
</dbReference>
<keyword evidence="7" id="KW-0843">Virulence</keyword>
<organism evidence="8 9">
    <name type="scientific">Staphylococcus lloydii</name>
    <dbReference type="NCBI Taxonomy" id="2781774"/>
    <lineage>
        <taxon>Bacteria</taxon>
        <taxon>Bacillati</taxon>
        <taxon>Bacillota</taxon>
        <taxon>Bacilli</taxon>
        <taxon>Bacillales</taxon>
        <taxon>Staphylococcaceae</taxon>
        <taxon>Staphylococcus</taxon>
    </lineage>
</organism>
<evidence type="ECO:0000313" key="8">
    <source>
        <dbReference type="EMBL" id="QPM75333.1"/>
    </source>
</evidence>
<evidence type="ECO:0000256" key="6">
    <source>
        <dbReference type="ARBA" id="ARBA00022852"/>
    </source>
</evidence>
<dbReference type="GO" id="GO:0005576">
    <property type="term" value="C:extracellular region"/>
    <property type="evidence" value="ECO:0007669"/>
    <property type="project" value="UniProtKB-SubCell"/>
</dbReference>
<comment type="subcellular location">
    <subcellularLocation>
        <location evidence="1">Secreted</location>
    </subcellularLocation>
</comment>
<evidence type="ECO:0000256" key="1">
    <source>
        <dbReference type="ARBA" id="ARBA00004613"/>
    </source>
</evidence>